<dbReference type="InterPro" id="IPR003870">
    <property type="entry name" value="DUF222"/>
</dbReference>
<evidence type="ECO:0000313" key="4">
    <source>
        <dbReference type="EMBL" id="MBB5512993.1"/>
    </source>
</evidence>
<dbReference type="InterPro" id="IPR002711">
    <property type="entry name" value="HNH"/>
</dbReference>
<dbReference type="InterPro" id="IPR003615">
    <property type="entry name" value="HNH_nuc"/>
</dbReference>
<reference evidence="4 5" key="1">
    <citation type="submission" date="2020-08" db="EMBL/GenBank/DDBJ databases">
        <title>Sequencing the genomes of 1000 actinobacteria strains.</title>
        <authorList>
            <person name="Klenk H.-P."/>
        </authorList>
    </citation>
    <scope>NUCLEOTIDE SEQUENCE [LARGE SCALE GENOMIC DNA]</scope>
    <source>
        <strain evidence="4 5">DSM 105783</strain>
    </source>
</reference>
<feature type="domain" description="HNH nuclease" evidence="3">
    <location>
        <begin position="420"/>
        <end position="472"/>
    </location>
</feature>
<dbReference type="Proteomes" id="UP000580797">
    <property type="component" value="Unassembled WGS sequence"/>
</dbReference>
<sequence>MEELVPAAHPNPPTKLTVNALQEEFAHLQSRMAQLRIAASRVDATPTQLDQLGLSIETLSHEAGRTQVTLAFRMEQEINALNAEKKFSTGRSPFRSVKDRLSQVLHISPGEVQQRLNTAHGVMAVEAPNGDTETAHPFVATAFEDAALPVALAAKIIGAVDGLQAPIQQISSDPVEAKVLSERIEASLVKAALSSTPKAVEREKRNWENKINAAGVQPTFEVKRDFQGAYYQGKHFGLHKWSFLMDAIQHETFLTAIAPEANPRSANHDPAGELSGNRRQGQGRGQGRGQGHGQESEVDEIPVALDQNGKEIEAPKDTRSLAQKRLDGAIHALTVGLQTGKLSINGGYQPQIVVNIDQKTLEADLAATDANFRSDAVHSGPINPRSIRQLACNAELLPVVLGGDSQAIDVGSRKRLFTAEQRKVLYARDRGCTFPGCASGVDRCEAHHVQEYSRGGPTTLENAAMVCRHHHHLVHETGWTITVRNGVPFWSPPPEESSSNQLMRNAYFHPEKAGQLQITA</sequence>
<proteinExistence type="inferred from homology"/>
<comment type="caution">
    <text evidence="4">The sequence shown here is derived from an EMBL/GenBank/DDBJ whole genome shotgun (WGS) entry which is preliminary data.</text>
</comment>
<feature type="region of interest" description="Disordered" evidence="2">
    <location>
        <begin position="259"/>
        <end position="298"/>
    </location>
</feature>
<dbReference type="CDD" id="cd00085">
    <property type="entry name" value="HNHc"/>
    <property type="match status" value="1"/>
</dbReference>
<dbReference type="GO" id="GO:0004519">
    <property type="term" value="F:endonuclease activity"/>
    <property type="evidence" value="ECO:0007669"/>
    <property type="project" value="InterPro"/>
</dbReference>
<dbReference type="GO" id="GO:0003676">
    <property type="term" value="F:nucleic acid binding"/>
    <property type="evidence" value="ECO:0007669"/>
    <property type="project" value="InterPro"/>
</dbReference>
<evidence type="ECO:0000256" key="1">
    <source>
        <dbReference type="ARBA" id="ARBA00023450"/>
    </source>
</evidence>
<accession>A0A7W8TUF3</accession>
<protein>
    <recommendedName>
        <fullName evidence="3">HNH nuclease domain-containing protein</fullName>
    </recommendedName>
</protein>
<evidence type="ECO:0000313" key="5">
    <source>
        <dbReference type="Proteomes" id="UP000580797"/>
    </source>
</evidence>
<comment type="similarity">
    <text evidence="1">Belongs to the Rv1128c/1148c/1588c/1702c/1945/3466 family.</text>
</comment>
<organism evidence="4 5">
    <name type="scientific">Neomicrococcus aestuarii</name>
    <dbReference type="NCBI Taxonomy" id="556325"/>
    <lineage>
        <taxon>Bacteria</taxon>
        <taxon>Bacillati</taxon>
        <taxon>Actinomycetota</taxon>
        <taxon>Actinomycetes</taxon>
        <taxon>Micrococcales</taxon>
        <taxon>Micrococcaceae</taxon>
        <taxon>Neomicrococcus</taxon>
    </lineage>
</organism>
<dbReference type="Pfam" id="PF02720">
    <property type="entry name" value="DUF222"/>
    <property type="match status" value="1"/>
</dbReference>
<gene>
    <name evidence="4" type="ORF">HD598_001680</name>
</gene>
<name>A0A7W8TUF3_9MICC</name>
<dbReference type="SMART" id="SM00507">
    <property type="entry name" value="HNHc"/>
    <property type="match status" value="1"/>
</dbReference>
<dbReference type="GO" id="GO:0008270">
    <property type="term" value="F:zinc ion binding"/>
    <property type="evidence" value="ECO:0007669"/>
    <property type="project" value="InterPro"/>
</dbReference>
<evidence type="ECO:0000256" key="2">
    <source>
        <dbReference type="SAM" id="MobiDB-lite"/>
    </source>
</evidence>
<dbReference type="Pfam" id="PF01844">
    <property type="entry name" value="HNH"/>
    <property type="match status" value="1"/>
</dbReference>
<feature type="compositionally biased region" description="Gly residues" evidence="2">
    <location>
        <begin position="282"/>
        <end position="292"/>
    </location>
</feature>
<dbReference type="RefSeq" id="WP_183665131.1">
    <property type="nucleotide sequence ID" value="NZ_BAAARH010000007.1"/>
</dbReference>
<dbReference type="EMBL" id="JACHDR010000001">
    <property type="protein sequence ID" value="MBB5512993.1"/>
    <property type="molecule type" value="Genomic_DNA"/>
</dbReference>
<evidence type="ECO:0000259" key="3">
    <source>
        <dbReference type="SMART" id="SM00507"/>
    </source>
</evidence>
<dbReference type="Gene3D" id="1.10.30.50">
    <property type="match status" value="1"/>
</dbReference>
<dbReference type="AlphaFoldDB" id="A0A7W8TUF3"/>